<dbReference type="EMBL" id="QREL01000001">
    <property type="protein sequence ID" value="REE28908.1"/>
    <property type="molecule type" value="Genomic_DNA"/>
</dbReference>
<accession>A0A371NG20</accession>
<evidence type="ECO:0000313" key="2">
    <source>
        <dbReference type="EMBL" id="REE28908.1"/>
    </source>
</evidence>
<organism evidence="2 3">
    <name type="scientific">Methanothermobacter defluvii</name>
    <dbReference type="NCBI Taxonomy" id="49339"/>
    <lineage>
        <taxon>Archaea</taxon>
        <taxon>Methanobacteriati</taxon>
        <taxon>Methanobacteriota</taxon>
        <taxon>Methanomada group</taxon>
        <taxon>Methanobacteria</taxon>
        <taxon>Methanobacteriales</taxon>
        <taxon>Methanobacteriaceae</taxon>
        <taxon>Methanothermobacter</taxon>
    </lineage>
</organism>
<dbReference type="Pfam" id="PF09874">
    <property type="entry name" value="DUF2101"/>
    <property type="match status" value="1"/>
</dbReference>
<evidence type="ECO:0000313" key="3">
    <source>
        <dbReference type="Proteomes" id="UP000256864"/>
    </source>
</evidence>
<feature type="transmembrane region" description="Helical" evidence="1">
    <location>
        <begin position="110"/>
        <end position="129"/>
    </location>
</feature>
<protein>
    <submittedName>
        <fullName evidence="2">Putative membrane protein</fullName>
    </submittedName>
</protein>
<reference evidence="2 3" key="1">
    <citation type="submission" date="2018-07" db="EMBL/GenBank/DDBJ databases">
        <title>Genomic Encyclopedia of Type Strains, Phase IV (KMG-IV): sequencing the most valuable type-strain genomes for metagenomic binning, comparative biology and taxonomic classification.</title>
        <authorList>
            <person name="Goeker M."/>
        </authorList>
    </citation>
    <scope>NUCLEOTIDE SEQUENCE [LARGE SCALE GENOMIC DNA]</scope>
    <source>
        <strain evidence="2 3">DSM 7466</strain>
    </source>
</reference>
<proteinExistence type="predicted"/>
<feature type="transmembrane region" description="Helical" evidence="1">
    <location>
        <begin position="135"/>
        <end position="152"/>
    </location>
</feature>
<dbReference type="RefSeq" id="WP_048175287.1">
    <property type="nucleotide sequence ID" value="NZ_QREL01000001.1"/>
</dbReference>
<dbReference type="AlphaFoldDB" id="A0A371NG20"/>
<comment type="caution">
    <text evidence="2">The sequence shown here is derived from an EMBL/GenBank/DDBJ whole genome shotgun (WGS) entry which is preliminary data.</text>
</comment>
<keyword evidence="1" id="KW-0812">Transmembrane</keyword>
<keyword evidence="3" id="KW-1185">Reference proteome</keyword>
<sequence length="299" mass="33994">MDFFSRLGSAVIALFNIMGTVIFELVRLPGRMRRAASGLREGLSRVEVDEIRDKIHDKTRTIGERIPVQRDEEVREILEEARNHDIRIPEDDAPIIIRTPQFDPAEKENAVLKLQIAASLFIIISIVYVFNFISILVFLPAALLLLALLLYILYRQIRVMYPGDFEAYRDFFLMYVAVGVVIILVSGNSALTMAFPFVFFPALTTLLFAVIAVAAVFLIFRVRYVRDYTFGEVIEVGENTSYVRVDYDIRSNVKPDVYIVENNGFHVDVHDTVKLAVEGSVMSMRGNRPVRIIGVEGLR</sequence>
<evidence type="ECO:0000256" key="1">
    <source>
        <dbReference type="SAM" id="Phobius"/>
    </source>
</evidence>
<feature type="transmembrane region" description="Helical" evidence="1">
    <location>
        <begin position="172"/>
        <end position="191"/>
    </location>
</feature>
<keyword evidence="1" id="KW-0472">Membrane</keyword>
<gene>
    <name evidence="2" type="ORF">C7452_0933</name>
</gene>
<dbReference type="InterPro" id="IPR018663">
    <property type="entry name" value="DUF2101_membrane"/>
</dbReference>
<name>A0A371NG20_9EURY</name>
<keyword evidence="1" id="KW-1133">Transmembrane helix</keyword>
<dbReference type="GeneID" id="82296879"/>
<dbReference type="Proteomes" id="UP000256864">
    <property type="component" value="Unassembled WGS sequence"/>
</dbReference>
<feature type="transmembrane region" description="Helical" evidence="1">
    <location>
        <begin position="6"/>
        <end position="26"/>
    </location>
</feature>
<feature type="transmembrane region" description="Helical" evidence="1">
    <location>
        <begin position="197"/>
        <end position="220"/>
    </location>
</feature>